<name>A0A2V4QPK7_PSESJ</name>
<evidence type="ECO:0000313" key="1">
    <source>
        <dbReference type="EMBL" id="RMO26022.1"/>
    </source>
</evidence>
<sequence length="195" mass="22576">MGDSLKTLFSWFPVIRMLYQSVSEREFDDFLDRHIEECVQRMEAEAHHLSEDCEEKLSAFLAASLSMPGLSVVREGYSNGHVDLTIKSESIKRRERRLAEAKIYAGPAYHAKAIEQLVSRYSTGRQSRGYVIEYFKKPGISELVVKLRTKADRDFPVHQEGATCNHKMKWAYISDHRHTSQELVRVIHINVNVHR</sequence>
<dbReference type="EMBL" id="RBPQ01000175">
    <property type="protein sequence ID" value="RMO26022.1"/>
    <property type="molecule type" value="Genomic_DNA"/>
</dbReference>
<protein>
    <submittedName>
        <fullName evidence="1">Uncharacterized protein</fullName>
    </submittedName>
</protein>
<evidence type="ECO:0000313" key="2">
    <source>
        <dbReference type="Proteomes" id="UP000276886"/>
    </source>
</evidence>
<organism evidence="1 2">
    <name type="scientific">Pseudomonas syringae pv. pisi</name>
    <dbReference type="NCBI Taxonomy" id="59510"/>
    <lineage>
        <taxon>Bacteria</taxon>
        <taxon>Pseudomonadati</taxon>
        <taxon>Pseudomonadota</taxon>
        <taxon>Gammaproteobacteria</taxon>
        <taxon>Pseudomonadales</taxon>
        <taxon>Pseudomonadaceae</taxon>
        <taxon>Pseudomonas</taxon>
        <taxon>Pseudomonas syringae</taxon>
    </lineage>
</organism>
<gene>
    <name evidence="1" type="ORF">ALQ44_102113</name>
</gene>
<proteinExistence type="predicted"/>
<accession>A0A2V4QPK7</accession>
<comment type="caution">
    <text evidence="1">The sequence shown here is derived from an EMBL/GenBank/DDBJ whole genome shotgun (WGS) entry which is preliminary data.</text>
</comment>
<reference evidence="1 2" key="1">
    <citation type="submission" date="2018-08" db="EMBL/GenBank/DDBJ databases">
        <title>Recombination of ecologically and evolutionarily significant loci maintains genetic cohesion in the Pseudomonas syringae species complex.</title>
        <authorList>
            <person name="Dillon M."/>
            <person name="Thakur S."/>
            <person name="Almeida R.N.D."/>
            <person name="Weir B.S."/>
            <person name="Guttman D.S."/>
        </authorList>
    </citation>
    <scope>NUCLEOTIDE SEQUENCE [LARGE SCALE GENOMIC DNA]</scope>
    <source>
        <strain evidence="1 2">ICMP 2788</strain>
    </source>
</reference>
<dbReference type="RefSeq" id="WP_110766528.1">
    <property type="nucleotide sequence ID" value="NZ_QJTX01000003.1"/>
</dbReference>
<dbReference type="Proteomes" id="UP000276886">
    <property type="component" value="Unassembled WGS sequence"/>
</dbReference>
<dbReference type="AlphaFoldDB" id="A0A2V4QPK7"/>